<dbReference type="CDD" id="cd06453">
    <property type="entry name" value="SufS_like"/>
    <property type="match status" value="1"/>
</dbReference>
<dbReference type="Pfam" id="PF00266">
    <property type="entry name" value="Aminotran_5"/>
    <property type="match status" value="1"/>
</dbReference>
<proteinExistence type="inferred from homology"/>
<dbReference type="PROSITE" id="PS00595">
    <property type="entry name" value="AA_TRANSFER_CLASS_5"/>
    <property type="match status" value="1"/>
</dbReference>
<dbReference type="InterPro" id="IPR015424">
    <property type="entry name" value="PyrdxlP-dep_Trfase"/>
</dbReference>
<evidence type="ECO:0000313" key="11">
    <source>
        <dbReference type="Proteomes" id="UP000250169"/>
    </source>
</evidence>
<dbReference type="InterPro" id="IPR020578">
    <property type="entry name" value="Aminotrans_V_PyrdxlP_BS"/>
</dbReference>
<reference evidence="10 11" key="1">
    <citation type="submission" date="2018-06" db="EMBL/GenBank/DDBJ databases">
        <authorList>
            <consortium name="Pathogen Informatics"/>
            <person name="Doyle S."/>
        </authorList>
    </citation>
    <scope>NUCLEOTIDE SEQUENCE [LARGE SCALE GENOMIC DNA]</scope>
    <source>
        <strain evidence="10 11">NCTC11545</strain>
    </source>
</reference>
<dbReference type="EMBL" id="UAVS01000012">
    <property type="protein sequence ID" value="SQA95355.1"/>
    <property type="molecule type" value="Genomic_DNA"/>
</dbReference>
<dbReference type="InterPro" id="IPR015422">
    <property type="entry name" value="PyrdxlP-dep_Trfase_small"/>
</dbReference>
<dbReference type="Proteomes" id="UP000250169">
    <property type="component" value="Unassembled WGS sequence"/>
</dbReference>
<gene>
    <name evidence="10" type="primary">sufS</name>
    <name evidence="10" type="ORF">NCTC11545_02587</name>
</gene>
<dbReference type="PANTHER" id="PTHR43586">
    <property type="entry name" value="CYSTEINE DESULFURASE"/>
    <property type="match status" value="1"/>
</dbReference>
<evidence type="ECO:0000256" key="8">
    <source>
        <dbReference type="RuleBase" id="RU004506"/>
    </source>
</evidence>
<dbReference type="PIRSF" id="PIRSF005572">
    <property type="entry name" value="NifS"/>
    <property type="match status" value="1"/>
</dbReference>
<evidence type="ECO:0000256" key="5">
    <source>
        <dbReference type="ARBA" id="ARBA00022898"/>
    </source>
</evidence>
<feature type="domain" description="Aminotransferase class V" evidence="9">
    <location>
        <begin position="24"/>
        <end position="394"/>
    </location>
</feature>
<evidence type="ECO:0000256" key="2">
    <source>
        <dbReference type="ARBA" id="ARBA00002824"/>
    </source>
</evidence>
<accession>A0A2X2T7X2</accession>
<evidence type="ECO:0000256" key="4">
    <source>
        <dbReference type="ARBA" id="ARBA00022679"/>
    </source>
</evidence>
<dbReference type="EC" id="2.8.1.7" evidence="8"/>
<dbReference type="SUPFAM" id="SSF53383">
    <property type="entry name" value="PLP-dependent transferases"/>
    <property type="match status" value="1"/>
</dbReference>
<evidence type="ECO:0000256" key="7">
    <source>
        <dbReference type="RuleBase" id="RU004504"/>
    </source>
</evidence>
<protein>
    <recommendedName>
        <fullName evidence="8">Cysteine desulfurase</fullName>
        <ecNumber evidence="8">2.8.1.7</ecNumber>
    </recommendedName>
</protein>
<evidence type="ECO:0000256" key="3">
    <source>
        <dbReference type="ARBA" id="ARBA00010447"/>
    </source>
</evidence>
<dbReference type="NCBIfam" id="TIGR01979">
    <property type="entry name" value="sufS"/>
    <property type="match status" value="1"/>
</dbReference>
<comment type="function">
    <text evidence="2 8">Catalyzes the removal of elemental sulfur and selenium atoms from L-cysteine, L-cystine, L-selenocysteine, and L-selenocystine to produce L-alanine.</text>
</comment>
<name>A0A2X2T7X2_CAPOC</name>
<dbReference type="GO" id="GO:0006534">
    <property type="term" value="P:cysteine metabolic process"/>
    <property type="evidence" value="ECO:0007669"/>
    <property type="project" value="UniProtKB-UniRule"/>
</dbReference>
<dbReference type="InterPro" id="IPR010970">
    <property type="entry name" value="Cys_dSase_SufS"/>
</dbReference>
<dbReference type="AlphaFoldDB" id="A0A2X2T7X2"/>
<dbReference type="Gene3D" id="3.40.640.10">
    <property type="entry name" value="Type I PLP-dependent aspartate aminotransferase-like (Major domain)"/>
    <property type="match status" value="1"/>
</dbReference>
<dbReference type="GO" id="GO:0030170">
    <property type="term" value="F:pyridoxal phosphate binding"/>
    <property type="evidence" value="ECO:0007669"/>
    <property type="project" value="UniProtKB-UniRule"/>
</dbReference>
<evidence type="ECO:0000256" key="6">
    <source>
        <dbReference type="ARBA" id="ARBA00050776"/>
    </source>
</evidence>
<dbReference type="InterPro" id="IPR000192">
    <property type="entry name" value="Aminotrans_V_dom"/>
</dbReference>
<comment type="cofactor">
    <cofactor evidence="1 7">
        <name>pyridoxal 5'-phosphate</name>
        <dbReference type="ChEBI" id="CHEBI:597326"/>
    </cofactor>
</comment>
<evidence type="ECO:0000259" key="9">
    <source>
        <dbReference type="Pfam" id="PF00266"/>
    </source>
</evidence>
<keyword evidence="4 8" id="KW-0808">Transferase</keyword>
<sequence>MKSILEIRTDFPILSRTIHNKPLIYFDNGATSQTPTQVIEAIVHYYSYQNANIHRGVHTLSQEATDAYEEARKKLQRHFNARKNSEILFTAGTTHSINLVANGYGTLMQEGDEVIISASEHHSNIVPWQLACQRSGATLKVIPMNEKGILDLEVYNQLLNKRTKIVCVQHVSNALGNIHPIEEIIEKAHRVGAVVLVDGAQAAPHLQPDMQTLDVDFYAVSAHKMYGPTGIGALYGKEELLLQLPPYQGGGEMIKEVHFEESTYADLPYKFEAGTPNICGGIAFGVTIDYIQQLGMEAIAAHEHKLLEYAIAKLQNIEGITLYGNDDLSKRTAVISFNLQNIHPYDVGVILDQFGIAVRTGHHCAQPIMDFYCIPGTVRASFAVYNTFEEIDTFVEAVKKAQKMLS</sequence>
<dbReference type="InterPro" id="IPR016454">
    <property type="entry name" value="Cysteine_dSase"/>
</dbReference>
<comment type="catalytic activity">
    <reaction evidence="6 8">
        <text>(sulfur carrier)-H + L-cysteine = (sulfur carrier)-SH + L-alanine</text>
        <dbReference type="Rhea" id="RHEA:43892"/>
        <dbReference type="Rhea" id="RHEA-COMP:14737"/>
        <dbReference type="Rhea" id="RHEA-COMP:14739"/>
        <dbReference type="ChEBI" id="CHEBI:29917"/>
        <dbReference type="ChEBI" id="CHEBI:35235"/>
        <dbReference type="ChEBI" id="CHEBI:57972"/>
        <dbReference type="ChEBI" id="CHEBI:64428"/>
        <dbReference type="EC" id="2.8.1.7"/>
    </reaction>
</comment>
<keyword evidence="5 8" id="KW-0663">Pyridoxal phosphate</keyword>
<comment type="similarity">
    <text evidence="3 8">Belongs to the class-V pyridoxal-phosphate-dependent aminotransferase family. Csd subfamily.</text>
</comment>
<dbReference type="Gene3D" id="3.90.1150.10">
    <property type="entry name" value="Aspartate Aminotransferase, domain 1"/>
    <property type="match status" value="1"/>
</dbReference>
<organism evidence="10 11">
    <name type="scientific">Capnocytophaga ochracea</name>
    <dbReference type="NCBI Taxonomy" id="1018"/>
    <lineage>
        <taxon>Bacteria</taxon>
        <taxon>Pseudomonadati</taxon>
        <taxon>Bacteroidota</taxon>
        <taxon>Flavobacteriia</taxon>
        <taxon>Flavobacteriales</taxon>
        <taxon>Flavobacteriaceae</taxon>
        <taxon>Capnocytophaga</taxon>
    </lineage>
</organism>
<dbReference type="RefSeq" id="WP_111973427.1">
    <property type="nucleotide sequence ID" value="NZ_UAVS01000012.1"/>
</dbReference>
<dbReference type="PANTHER" id="PTHR43586:SF8">
    <property type="entry name" value="CYSTEINE DESULFURASE 1, CHLOROPLASTIC"/>
    <property type="match status" value="1"/>
</dbReference>
<dbReference type="GO" id="GO:0031071">
    <property type="term" value="F:cysteine desulfurase activity"/>
    <property type="evidence" value="ECO:0007669"/>
    <property type="project" value="UniProtKB-UniRule"/>
</dbReference>
<evidence type="ECO:0000313" key="10">
    <source>
        <dbReference type="EMBL" id="SQA95355.1"/>
    </source>
</evidence>
<dbReference type="InterPro" id="IPR015421">
    <property type="entry name" value="PyrdxlP-dep_Trfase_major"/>
</dbReference>
<evidence type="ECO:0000256" key="1">
    <source>
        <dbReference type="ARBA" id="ARBA00001933"/>
    </source>
</evidence>